<feature type="domain" description="Reverse transcriptase zinc-binding" evidence="1">
    <location>
        <begin position="6"/>
        <end position="70"/>
    </location>
</feature>
<evidence type="ECO:0000259" key="1">
    <source>
        <dbReference type="Pfam" id="PF13966"/>
    </source>
</evidence>
<organism evidence="2 3">
    <name type="scientific">Solanum verrucosum</name>
    <dbReference type="NCBI Taxonomy" id="315347"/>
    <lineage>
        <taxon>Eukaryota</taxon>
        <taxon>Viridiplantae</taxon>
        <taxon>Streptophyta</taxon>
        <taxon>Embryophyta</taxon>
        <taxon>Tracheophyta</taxon>
        <taxon>Spermatophyta</taxon>
        <taxon>Magnoliopsida</taxon>
        <taxon>eudicotyledons</taxon>
        <taxon>Gunneridae</taxon>
        <taxon>Pentapetalae</taxon>
        <taxon>asterids</taxon>
        <taxon>lamiids</taxon>
        <taxon>Solanales</taxon>
        <taxon>Solanaceae</taxon>
        <taxon>Solanoideae</taxon>
        <taxon>Solaneae</taxon>
        <taxon>Solanum</taxon>
    </lineage>
</organism>
<dbReference type="InterPro" id="IPR026960">
    <property type="entry name" value="RVT-Znf"/>
</dbReference>
<dbReference type="AlphaFoldDB" id="A0AAF0TL91"/>
<reference evidence="2" key="1">
    <citation type="submission" date="2023-08" db="EMBL/GenBank/DDBJ databases">
        <title>A de novo genome assembly of Solanum verrucosum Schlechtendal, a Mexican diploid species geographically isolated from the other diploid A-genome species in potato relatives.</title>
        <authorList>
            <person name="Hosaka K."/>
        </authorList>
    </citation>
    <scope>NUCLEOTIDE SEQUENCE</scope>
    <source>
        <tissue evidence="2">Young leaves</tissue>
    </source>
</reference>
<evidence type="ECO:0000313" key="3">
    <source>
        <dbReference type="Proteomes" id="UP001234989"/>
    </source>
</evidence>
<protein>
    <recommendedName>
        <fullName evidence="1">Reverse transcriptase zinc-binding domain-containing protein</fullName>
    </recommendedName>
</protein>
<dbReference type="EMBL" id="CP133615">
    <property type="protein sequence ID" value="WMV23409.1"/>
    <property type="molecule type" value="Genomic_DNA"/>
</dbReference>
<proteinExistence type="predicted"/>
<sequence>MFLPWTWKMISKINVPHKVACFTWLVAREAVLTPYNQMKRGRQLCSRCFFCERETETTKHLFFHCRVTEKL</sequence>
<dbReference type="Proteomes" id="UP001234989">
    <property type="component" value="Chromosome 4"/>
</dbReference>
<gene>
    <name evidence="2" type="ORF">MTR67_016794</name>
</gene>
<evidence type="ECO:0000313" key="2">
    <source>
        <dbReference type="EMBL" id="WMV23409.1"/>
    </source>
</evidence>
<dbReference type="Pfam" id="PF13966">
    <property type="entry name" value="zf-RVT"/>
    <property type="match status" value="1"/>
</dbReference>
<keyword evidence="3" id="KW-1185">Reference proteome</keyword>
<name>A0AAF0TL91_SOLVR</name>
<accession>A0AAF0TL91</accession>